<dbReference type="Proteomes" id="UP000326757">
    <property type="component" value="Unassembled WGS sequence"/>
</dbReference>
<dbReference type="AlphaFoldDB" id="A0A5N6K860"/>
<organism evidence="2 3">
    <name type="scientific">Monilinia laxa</name>
    <name type="common">Brown rot fungus</name>
    <name type="synonym">Sclerotinia laxa</name>
    <dbReference type="NCBI Taxonomy" id="61186"/>
    <lineage>
        <taxon>Eukaryota</taxon>
        <taxon>Fungi</taxon>
        <taxon>Dikarya</taxon>
        <taxon>Ascomycota</taxon>
        <taxon>Pezizomycotina</taxon>
        <taxon>Leotiomycetes</taxon>
        <taxon>Helotiales</taxon>
        <taxon>Sclerotiniaceae</taxon>
        <taxon>Monilinia</taxon>
    </lineage>
</organism>
<feature type="region of interest" description="Disordered" evidence="1">
    <location>
        <begin position="114"/>
        <end position="167"/>
    </location>
</feature>
<comment type="caution">
    <text evidence="2">The sequence shown here is derived from an EMBL/GenBank/DDBJ whole genome shotgun (WGS) entry which is preliminary data.</text>
</comment>
<evidence type="ECO:0000256" key="1">
    <source>
        <dbReference type="SAM" id="MobiDB-lite"/>
    </source>
</evidence>
<feature type="compositionally biased region" description="Low complexity" evidence="1">
    <location>
        <begin position="431"/>
        <end position="444"/>
    </location>
</feature>
<feature type="compositionally biased region" description="Low complexity" evidence="1">
    <location>
        <begin position="246"/>
        <end position="270"/>
    </location>
</feature>
<dbReference type="EMBL" id="VIGI01000006">
    <property type="protein sequence ID" value="KAB8298904.1"/>
    <property type="molecule type" value="Genomic_DNA"/>
</dbReference>
<feature type="compositionally biased region" description="Polar residues" evidence="1">
    <location>
        <begin position="221"/>
        <end position="245"/>
    </location>
</feature>
<dbReference type="OrthoDB" id="3562555at2759"/>
<feature type="region of interest" description="Disordered" evidence="1">
    <location>
        <begin position="406"/>
        <end position="455"/>
    </location>
</feature>
<accession>A0A5N6K860</accession>
<feature type="compositionally biased region" description="Polar residues" evidence="1">
    <location>
        <begin position="417"/>
        <end position="430"/>
    </location>
</feature>
<evidence type="ECO:0000313" key="3">
    <source>
        <dbReference type="Proteomes" id="UP000326757"/>
    </source>
</evidence>
<keyword evidence="3" id="KW-1185">Reference proteome</keyword>
<gene>
    <name evidence="2" type="ORF">EYC80_001062</name>
</gene>
<feature type="compositionally biased region" description="Basic and acidic residues" evidence="1">
    <location>
        <begin position="271"/>
        <end position="307"/>
    </location>
</feature>
<feature type="region of interest" description="Disordered" evidence="1">
    <location>
        <begin position="189"/>
        <end position="316"/>
    </location>
</feature>
<feature type="compositionally biased region" description="Polar residues" evidence="1">
    <location>
        <begin position="189"/>
        <end position="199"/>
    </location>
</feature>
<reference evidence="2 3" key="1">
    <citation type="submission" date="2019-06" db="EMBL/GenBank/DDBJ databases">
        <title>Genome Sequence of the Brown Rot Fungal Pathogen Monilinia laxa.</title>
        <authorList>
            <person name="De Miccolis Angelini R.M."/>
            <person name="Landi L."/>
            <person name="Abate D."/>
            <person name="Pollastro S."/>
            <person name="Romanazzi G."/>
            <person name="Faretra F."/>
        </authorList>
    </citation>
    <scope>NUCLEOTIDE SEQUENCE [LARGE SCALE GENOMIC DNA]</scope>
    <source>
        <strain evidence="2 3">Mlax316</strain>
    </source>
</reference>
<name>A0A5N6K860_MONLA</name>
<evidence type="ECO:0000313" key="2">
    <source>
        <dbReference type="EMBL" id="KAB8298904.1"/>
    </source>
</evidence>
<sequence length="578" mass="61633">MSHIFAGLPSQITWTTKSIAGPISLYLVPAEVPDIGASISTIGIQIPNYGIYEWVPSQTLSTVESCFSILMVDSDGFMTVLGTFLIDGLQSSQPNIELRRRDGVHVANFRYRAGESSGDSSRDSGYKISSSELLNSGKEKENNRSNHTEMKTINPEKEKTSKSAALDTDLSTCSPLITRTEYVYMGATSVPNNNENSPGGSKLKARFASSNSCSDKESKGRNGSCNPLVSRSNEVSLPNGTTIAKSSSQSSAHNSGSKGNHGSKSSSSGDGSKESNDSSDHESGSKESKNHGSGTDSDHKSGHESNSKHKNTPTRTDCTLVTTTTIIYIPSSKKAHTHYTKTYESASAKEKTTLLTTNSSPSESLTSITLTSPSIFLATTSFKPSTTSLPDLSTTAISIPQISQIPQTSSLSPFPPQSSTTSNTLETISAPSVDNTPSTSTTPDTSPPPSTQRMPPVIITTLYSAPSSTFSTPTLSTSAYGNLTIYNTKSGTAVPVFTGGANSNLARFVLGDQRYLDPCLAVQKDHGGPFGPIISSAKTQHNQVQGLDKELLELFDRNHSIHRLFTPNETQLLNYFTS</sequence>
<protein>
    <submittedName>
        <fullName evidence="2">Uncharacterized protein</fullName>
    </submittedName>
</protein>
<proteinExistence type="predicted"/>
<feature type="compositionally biased region" description="Basic and acidic residues" evidence="1">
    <location>
        <begin position="137"/>
        <end position="161"/>
    </location>
</feature>